<reference evidence="12" key="1">
    <citation type="submission" date="2006-04" db="EMBL/GenBank/DDBJ databases">
        <authorList>
            <person name="Seshadri R."/>
            <person name="Federici B.A."/>
        </authorList>
    </citation>
    <scope>NUCLEOTIDE SEQUENCE [LARGE SCALE GENOMIC DNA]</scope>
</reference>
<evidence type="ECO:0000256" key="8">
    <source>
        <dbReference type="ARBA" id="ARBA00023136"/>
    </source>
</evidence>
<evidence type="ECO:0000256" key="3">
    <source>
        <dbReference type="ARBA" id="ARBA00004744"/>
    </source>
</evidence>
<sequence>MYRFLIFLFVLLLSIWIGVQLTTDPGYLLISWHQFALEMPLWLAVLIISFSFILIYYFIRFFTFISMLPKQWHQKLEKKRLEKTTMLTDQRLFSSIYQKPHHWHSILKILPQLENKTWISSHQFQQLQQESYEGLLNEEKYTSDLATLEQLWNNLPPKIKKDPLLLNDYIQGLINHHQDAKAESLIIKQLKKQWFGPLAATYSLIKSPNPTHQLAITEKWLKKHPSDPYLLLSLGRLCRHRKLWGKAQDYLEKSLNYDPSNAEVYLELGQLFEDTEEPFKALICFKKGLTKYIQK</sequence>
<dbReference type="eggNOG" id="COG3071">
    <property type="taxonomic scope" value="Bacteria"/>
</dbReference>
<proteinExistence type="predicted"/>
<dbReference type="GO" id="GO:0042168">
    <property type="term" value="P:heme metabolic process"/>
    <property type="evidence" value="ECO:0007669"/>
    <property type="project" value="InterPro"/>
</dbReference>
<evidence type="ECO:0000256" key="1">
    <source>
        <dbReference type="ARBA" id="ARBA00002962"/>
    </source>
</evidence>
<evidence type="ECO:0000259" key="11">
    <source>
        <dbReference type="Pfam" id="PF07219"/>
    </source>
</evidence>
<dbReference type="Gene3D" id="1.25.40.10">
    <property type="entry name" value="Tetratricopeptide repeat domain"/>
    <property type="match status" value="1"/>
</dbReference>
<evidence type="ECO:0000256" key="4">
    <source>
        <dbReference type="ARBA" id="ARBA00022475"/>
    </source>
</evidence>
<reference evidence="12" key="2">
    <citation type="submission" date="2007-10" db="EMBL/GenBank/DDBJ databases">
        <authorList>
            <person name="Myers G.S."/>
        </authorList>
    </citation>
    <scope>NUCLEOTIDE SEQUENCE [LARGE SCALE GENOMIC DNA]</scope>
</reference>
<evidence type="ECO:0000256" key="6">
    <source>
        <dbReference type="ARBA" id="ARBA00022692"/>
    </source>
</evidence>
<keyword evidence="5" id="KW-0997">Cell inner membrane</keyword>
<feature type="transmembrane region" description="Helical" evidence="10">
    <location>
        <begin position="39"/>
        <end position="59"/>
    </location>
</feature>
<dbReference type="InterPro" id="IPR019734">
    <property type="entry name" value="TPR_rpt"/>
</dbReference>
<dbReference type="OrthoDB" id="7053339at2"/>
<keyword evidence="9" id="KW-0627">Porphyrin biosynthesis</keyword>
<comment type="subcellular location">
    <subcellularLocation>
        <location evidence="2">Cell inner membrane</location>
        <topology evidence="2">Multi-pass membrane protein</topology>
    </subcellularLocation>
</comment>
<dbReference type="NCBIfam" id="TIGR00540">
    <property type="entry name" value="TPR_hemY_coli"/>
    <property type="match status" value="1"/>
</dbReference>
<dbReference type="Proteomes" id="UP000054075">
    <property type="component" value="Unassembled WGS sequence"/>
</dbReference>
<dbReference type="InterPro" id="IPR011990">
    <property type="entry name" value="TPR-like_helical_dom_sf"/>
</dbReference>
<keyword evidence="7 10" id="KW-1133">Transmembrane helix</keyword>
<evidence type="ECO:0000256" key="7">
    <source>
        <dbReference type="ARBA" id="ARBA00022989"/>
    </source>
</evidence>
<gene>
    <name evidence="12" type="ORF">RICGR_0103</name>
</gene>
<accession>A8PKZ0</accession>
<dbReference type="SMART" id="SM00028">
    <property type="entry name" value="TPR"/>
    <property type="match status" value="2"/>
</dbReference>
<dbReference type="UniPathway" id="UPA00252"/>
<dbReference type="SUPFAM" id="SSF48452">
    <property type="entry name" value="TPR-like"/>
    <property type="match status" value="1"/>
</dbReference>
<comment type="pathway">
    <text evidence="3">Porphyrin-containing compound metabolism; protoheme biosynthesis.</text>
</comment>
<evidence type="ECO:0000256" key="9">
    <source>
        <dbReference type="ARBA" id="ARBA00023244"/>
    </source>
</evidence>
<evidence type="ECO:0000256" key="2">
    <source>
        <dbReference type="ARBA" id="ARBA00004429"/>
    </source>
</evidence>
<keyword evidence="8 10" id="KW-0472">Membrane</keyword>
<comment type="function">
    <text evidence="1">Involved in a late step of protoheme IX synthesis.</text>
</comment>
<dbReference type="GO" id="GO:0006779">
    <property type="term" value="P:porphyrin-containing compound biosynthetic process"/>
    <property type="evidence" value="ECO:0007669"/>
    <property type="project" value="UniProtKB-KW"/>
</dbReference>
<dbReference type="Pfam" id="PF07219">
    <property type="entry name" value="HemY_N"/>
    <property type="match status" value="1"/>
</dbReference>
<protein>
    <submittedName>
        <fullName evidence="12">HemY protein</fullName>
    </submittedName>
</protein>
<dbReference type="GO" id="GO:0005886">
    <property type="term" value="C:plasma membrane"/>
    <property type="evidence" value="ECO:0007669"/>
    <property type="project" value="UniProtKB-SubCell"/>
</dbReference>
<keyword evidence="13" id="KW-1185">Reference proteome</keyword>
<comment type="caution">
    <text evidence="12">The sequence shown here is derived from an EMBL/GenBank/DDBJ whole genome shotgun (WGS) entry which is preliminary data.</text>
</comment>
<evidence type="ECO:0000313" key="12">
    <source>
        <dbReference type="EMBL" id="EDP46246.1"/>
    </source>
</evidence>
<dbReference type="AlphaFoldDB" id="A8PKZ0"/>
<dbReference type="InterPro" id="IPR010817">
    <property type="entry name" value="HemY_N"/>
</dbReference>
<dbReference type="STRING" id="59196.RICGR_0103"/>
<keyword evidence="6 10" id="KW-0812">Transmembrane</keyword>
<dbReference type="EMBL" id="AAQJ02000001">
    <property type="protein sequence ID" value="EDP46246.1"/>
    <property type="molecule type" value="Genomic_DNA"/>
</dbReference>
<evidence type="ECO:0000313" key="13">
    <source>
        <dbReference type="Proteomes" id="UP000054075"/>
    </source>
</evidence>
<feature type="domain" description="HemY N-terminal" evidence="11">
    <location>
        <begin position="26"/>
        <end position="85"/>
    </location>
</feature>
<evidence type="ECO:0000256" key="10">
    <source>
        <dbReference type="SAM" id="Phobius"/>
    </source>
</evidence>
<dbReference type="InterPro" id="IPR005254">
    <property type="entry name" value="Heme_biosyn_assoc_TPR_pro"/>
</dbReference>
<organism evidence="12 13">
    <name type="scientific">Rickettsiella grylli</name>
    <dbReference type="NCBI Taxonomy" id="59196"/>
    <lineage>
        <taxon>Bacteria</taxon>
        <taxon>Pseudomonadati</taxon>
        <taxon>Pseudomonadota</taxon>
        <taxon>Gammaproteobacteria</taxon>
        <taxon>Legionellales</taxon>
        <taxon>Coxiellaceae</taxon>
        <taxon>Rickettsiella</taxon>
    </lineage>
</organism>
<name>A8PKZ0_9COXI</name>
<dbReference type="RefSeq" id="WP_006035229.1">
    <property type="nucleotide sequence ID" value="NZ_AAQJ02000001.1"/>
</dbReference>
<evidence type="ECO:0000256" key="5">
    <source>
        <dbReference type="ARBA" id="ARBA00022519"/>
    </source>
</evidence>
<keyword evidence="4" id="KW-1003">Cell membrane</keyword>